<dbReference type="InParanoid" id="D8RLB8"/>
<dbReference type="CDD" id="cd00180">
    <property type="entry name" value="PKc"/>
    <property type="match status" value="1"/>
</dbReference>
<feature type="compositionally biased region" description="Basic and acidic residues" evidence="1">
    <location>
        <begin position="1569"/>
        <end position="1582"/>
    </location>
</feature>
<dbReference type="InterPro" id="IPR008271">
    <property type="entry name" value="Ser/Thr_kinase_AS"/>
</dbReference>
<keyword evidence="4" id="KW-1185">Reference proteome</keyword>
<dbReference type="GO" id="GO:0005524">
    <property type="term" value="F:ATP binding"/>
    <property type="evidence" value="ECO:0007669"/>
    <property type="project" value="InterPro"/>
</dbReference>
<dbReference type="Proteomes" id="UP000001514">
    <property type="component" value="Unassembled WGS sequence"/>
</dbReference>
<dbReference type="SUPFAM" id="SSF56112">
    <property type="entry name" value="Protein kinase-like (PK-like)"/>
    <property type="match status" value="1"/>
</dbReference>
<reference evidence="3 4" key="1">
    <citation type="journal article" date="2011" name="Science">
        <title>The Selaginella genome identifies genetic changes associated with the evolution of vascular plants.</title>
        <authorList>
            <person name="Banks J.A."/>
            <person name="Nishiyama T."/>
            <person name="Hasebe M."/>
            <person name="Bowman J.L."/>
            <person name="Gribskov M."/>
            <person name="dePamphilis C."/>
            <person name="Albert V.A."/>
            <person name="Aono N."/>
            <person name="Aoyama T."/>
            <person name="Ambrose B.A."/>
            <person name="Ashton N.W."/>
            <person name="Axtell M.J."/>
            <person name="Barker E."/>
            <person name="Barker M.S."/>
            <person name="Bennetzen J.L."/>
            <person name="Bonawitz N.D."/>
            <person name="Chapple C."/>
            <person name="Cheng C."/>
            <person name="Correa L.G."/>
            <person name="Dacre M."/>
            <person name="DeBarry J."/>
            <person name="Dreyer I."/>
            <person name="Elias M."/>
            <person name="Engstrom E.M."/>
            <person name="Estelle M."/>
            <person name="Feng L."/>
            <person name="Finet C."/>
            <person name="Floyd S.K."/>
            <person name="Frommer W.B."/>
            <person name="Fujita T."/>
            <person name="Gramzow L."/>
            <person name="Gutensohn M."/>
            <person name="Harholt J."/>
            <person name="Hattori M."/>
            <person name="Heyl A."/>
            <person name="Hirai T."/>
            <person name="Hiwatashi Y."/>
            <person name="Ishikawa M."/>
            <person name="Iwata M."/>
            <person name="Karol K.G."/>
            <person name="Koehler B."/>
            <person name="Kolukisaoglu U."/>
            <person name="Kubo M."/>
            <person name="Kurata T."/>
            <person name="Lalonde S."/>
            <person name="Li K."/>
            <person name="Li Y."/>
            <person name="Litt A."/>
            <person name="Lyons E."/>
            <person name="Manning G."/>
            <person name="Maruyama T."/>
            <person name="Michael T.P."/>
            <person name="Mikami K."/>
            <person name="Miyazaki S."/>
            <person name="Morinaga S."/>
            <person name="Murata T."/>
            <person name="Mueller-Roeber B."/>
            <person name="Nelson D.R."/>
            <person name="Obara M."/>
            <person name="Oguri Y."/>
            <person name="Olmstead R.G."/>
            <person name="Onodera N."/>
            <person name="Petersen B.L."/>
            <person name="Pils B."/>
            <person name="Prigge M."/>
            <person name="Rensing S.A."/>
            <person name="Riano-Pachon D.M."/>
            <person name="Roberts A.W."/>
            <person name="Sato Y."/>
            <person name="Scheller H.V."/>
            <person name="Schulz B."/>
            <person name="Schulz C."/>
            <person name="Shakirov E.V."/>
            <person name="Shibagaki N."/>
            <person name="Shinohara N."/>
            <person name="Shippen D.E."/>
            <person name="Soerensen I."/>
            <person name="Sotooka R."/>
            <person name="Sugimoto N."/>
            <person name="Sugita M."/>
            <person name="Sumikawa N."/>
            <person name="Tanurdzic M."/>
            <person name="Theissen G."/>
            <person name="Ulvskov P."/>
            <person name="Wakazuki S."/>
            <person name="Weng J.K."/>
            <person name="Willats W.W."/>
            <person name="Wipf D."/>
            <person name="Wolf P.G."/>
            <person name="Yang L."/>
            <person name="Zimmer A.D."/>
            <person name="Zhu Q."/>
            <person name="Mitros T."/>
            <person name="Hellsten U."/>
            <person name="Loque D."/>
            <person name="Otillar R."/>
            <person name="Salamov A."/>
            <person name="Schmutz J."/>
            <person name="Shapiro H."/>
            <person name="Lindquist E."/>
            <person name="Lucas S."/>
            <person name="Rokhsar D."/>
            <person name="Grigoriev I.V."/>
        </authorList>
    </citation>
    <scope>NUCLEOTIDE SEQUENCE [LARGE SCALE GENOMIC DNA]</scope>
</reference>
<gene>
    <name evidence="3" type="ORF">SELMODRAFT_412742</name>
</gene>
<evidence type="ECO:0000259" key="2">
    <source>
        <dbReference type="PROSITE" id="PS50011"/>
    </source>
</evidence>
<feature type="region of interest" description="Disordered" evidence="1">
    <location>
        <begin position="1112"/>
        <end position="1141"/>
    </location>
</feature>
<dbReference type="eggNOG" id="KOG0032">
    <property type="taxonomic scope" value="Eukaryota"/>
</dbReference>
<dbReference type="Gramene" id="EFJ27104">
    <property type="protein sequence ID" value="EFJ27104"/>
    <property type="gene ID" value="SELMODRAFT_412742"/>
</dbReference>
<dbReference type="Pfam" id="PF00069">
    <property type="entry name" value="Pkinase"/>
    <property type="match status" value="1"/>
</dbReference>
<dbReference type="HOGENOM" id="CLU_232382_0_0_1"/>
<name>D8RLB8_SELML</name>
<accession>D8RLB8</accession>
<feature type="compositionally biased region" description="Polar residues" evidence="1">
    <location>
        <begin position="1354"/>
        <end position="1365"/>
    </location>
</feature>
<dbReference type="GO" id="GO:0004672">
    <property type="term" value="F:protein kinase activity"/>
    <property type="evidence" value="ECO:0007669"/>
    <property type="project" value="InterPro"/>
</dbReference>
<feature type="region of interest" description="Disordered" evidence="1">
    <location>
        <begin position="1512"/>
        <end position="1613"/>
    </location>
</feature>
<dbReference type="SMART" id="SM00220">
    <property type="entry name" value="S_TKc"/>
    <property type="match status" value="1"/>
</dbReference>
<dbReference type="InterPro" id="IPR000719">
    <property type="entry name" value="Prot_kinase_dom"/>
</dbReference>
<dbReference type="KEGG" id="smo:SELMODRAFT_412742"/>
<evidence type="ECO:0000313" key="3">
    <source>
        <dbReference type="EMBL" id="EFJ27104.1"/>
    </source>
</evidence>
<feature type="region of interest" description="Disordered" evidence="1">
    <location>
        <begin position="1344"/>
        <end position="1374"/>
    </location>
</feature>
<protein>
    <recommendedName>
        <fullName evidence="2">Protein kinase domain-containing protein</fullName>
    </recommendedName>
</protein>
<organism evidence="4">
    <name type="scientific">Selaginella moellendorffii</name>
    <name type="common">Spikemoss</name>
    <dbReference type="NCBI Taxonomy" id="88036"/>
    <lineage>
        <taxon>Eukaryota</taxon>
        <taxon>Viridiplantae</taxon>
        <taxon>Streptophyta</taxon>
        <taxon>Embryophyta</taxon>
        <taxon>Tracheophyta</taxon>
        <taxon>Lycopodiopsida</taxon>
        <taxon>Selaginellales</taxon>
        <taxon>Selaginellaceae</taxon>
        <taxon>Selaginella</taxon>
    </lineage>
</organism>
<feature type="domain" description="Protein kinase" evidence="2">
    <location>
        <begin position="1735"/>
        <end position="2044"/>
    </location>
</feature>
<dbReference type="PROSITE" id="PS00108">
    <property type="entry name" value="PROTEIN_KINASE_ST"/>
    <property type="match status" value="1"/>
</dbReference>
<sequence length="2102" mass="234373">MVEPWLAFSAGGSDAIPGLSEGIIFPEREESALQACLFRNKSRIREFFSEARVSKEPVLVRVLVGSKEGIEKWLKVSGPASCCLWVEISDDRLTRGIVPSSGEEFFTSQVKLAYRFRAVTASYLTILAGTFVVLSAYRKSRFELRENGGGTEAHSLFVKWLLIMPATAFHQLLCMVEPGGALAEFQIVLRQLVDSTNFADVGFRHLDFSCWLAHFPFVLTFEGVDLLVMTRDLRWTIMRFDCSEGKLKIGKGRFSADTSRESLGVSFYSEKAFQVHEWELWDSVSMEQDARRIGTLGAIVFNNFYVEKEGFVGGVAVRGFLDCLVNSWKEAGHKVKFIFFISGMTLFECKSSGMFPSARLSKEEQSALSKLQVSSIKERRQGLAALVEFLLGGMHENGAENVIGQSVRGIVPSARDTAINWNTFHETGSDGVYASSKCCGSFSVQNNGWLRLLEWLDRRFLERLLEEALLVVDSGGRGASKVVEAFLKVIEVIPGEASSSIGAFLLTHLEDAVSSILDSVCRHSSAGKNSDQEMFSIHVEGKEGQDSSREVENLEKMVHLSNMLSAIVHGSSIAAAVFADLIAGTAVDAVIDLIQVYYFEGSRGEVSPCGDLPGEVLEQDRVMHSYPVVGAAPDASDEDHSATVAFCPFSSSGINAILQGQQVATFKSSCQSSGFAKVLLKLVLKRVGAVSTVKGFPLPNGGRSGGKKTSLKASRAFRLMLPRGGTKEVSSNSTKASAVICHLLSAAAVMLTNRSSSLAQTRRKLVQEFKGPRKLLLISSFVEELVRTVCDGSPEKAHEHIFQIIHVLDESDEHKSQGSRYPVLMLSEIQSRIKATLSDHKARVMENDGKQTEQMVSLWEVWVALGSLLQVLSSFACKWPEEGGALLVFQRCGAEVGAVLHLLSSSEGPASWGGGELLVMQNILRLFAICMQNSHCRQRELDNLLWNTLIDKNWEFIRRYSQWVVVDACHDCTWDLLEESLWSVWEPLEFRDLSDPTGDLFSSWLPRWLPSMQCEEIPVINLVSFLRLTIGLIQRKADREKNLLLPGKTRILLEFLMNPVTGLLMKLLKGDGFSKKKMIPQKDYEAAFFHLKHVREDLRNLIPFCTQRQGISGRVPHPVPASPQESTNRQQRGTERFGGNAVEGGQVSGPASVSYNLSYLAATNLEIASLQLLASIFGLSFHGQRHRTTLSQSLLGRTAARNPFLGKAYAYPFLDFHFLRLIHLYYVNLLQGRKLKLAEPTLEKVSENSCTLAWCSDNEAPCSEAEVRDEQLSLECAVHVQVLLALAQNQSDDVTLRFKQLRVMDFLVHQIALEYEASQVATPRDVVRINKALASQLRSSASSFRTKNVGDPSARTSETSHPSMESSVSSDVTTPSVAGLKKGLCLLSPELEGSNKSCLVHKKLEKSLSKDMPKLELGFLSARTLSAVQSSSCESYLLSRPFTGRHEFLQKWQEVMKPAVPMHPVHEQASEKVAFPVTVDENNLAEDIEGDFAPEKVVYTGKFFDLNEEVERELAEEDGQDRPNSDNDSSDSESLTHSEDDSIGSLANEGGKASFRPFIPKLNLPRSARKGDQENSAEEAKPEIQVSKPGNKSPGVSLAGDGQTSGGSCKLTTPYEMERSQRRLYRNSSLHLFLLELYITLMLTPQGTLDQRYSDRFQTEKQKLNAPFFLFYRILFYLLAVLLWKTVQLDLHPDLNHVANSYLLPCLTERMKAFHHSAFRILRLSWRGLFNSSLYRNRIRIAHGAFAQIYKATVNEEDGPRLVVLKTVELPKGPYEPCKFFDVYSEVQILEKFLGEPKISQLLDYGLESETFVLVLKHYKCSLRAWRLNQGGLHSHKSGKSFVDRLPLYLEVYAAVLDAVKVLEAHNVVHYDLKCDNVLLEPVDSVISEEEFWDPTWPPSEENSHPLPFRVCLADFGQSKASVFQGGECTVRNRGTEYVKSPEMLKLLRTGGDASLDTCVGKAVDVWGLGCLLYELLAAEYLLYDEDWMRFFIRVTTNSEELITNEKAEKVGNFGPVVEFIRFVLVRDPCRRPTLDEVMIHLRQLQESLGRPKTKAPDTDISMSCVVDAARDKPAESLEPESPKVAKKSLVSWLCCGCWNRP</sequence>
<dbReference type="OrthoDB" id="568369at2759"/>
<dbReference type="OMA" id="HECICIL"/>
<dbReference type="EMBL" id="GL377583">
    <property type="protein sequence ID" value="EFJ27104.1"/>
    <property type="molecule type" value="Genomic_DNA"/>
</dbReference>
<evidence type="ECO:0000313" key="4">
    <source>
        <dbReference type="Proteomes" id="UP000001514"/>
    </source>
</evidence>
<dbReference type="InterPro" id="IPR011009">
    <property type="entry name" value="Kinase-like_dom_sf"/>
</dbReference>
<proteinExistence type="predicted"/>
<evidence type="ECO:0000256" key="1">
    <source>
        <dbReference type="SAM" id="MobiDB-lite"/>
    </source>
</evidence>
<dbReference type="PROSITE" id="PS50011">
    <property type="entry name" value="PROTEIN_KINASE_DOM"/>
    <property type="match status" value="1"/>
</dbReference>
<dbReference type="PANTHER" id="PTHR46381:SF2">
    <property type="entry name" value="MAP KINASE PHOSPHATASE"/>
    <property type="match status" value="1"/>
</dbReference>
<dbReference type="PANTHER" id="PTHR46381">
    <property type="entry name" value="MKPA PROTEIN"/>
    <property type="match status" value="1"/>
</dbReference>
<dbReference type="Gene3D" id="1.10.510.10">
    <property type="entry name" value="Transferase(Phosphotransferase) domain 1"/>
    <property type="match status" value="1"/>
</dbReference>